<dbReference type="Pfam" id="PF03097">
    <property type="entry name" value="BRO1"/>
    <property type="match status" value="1"/>
</dbReference>
<dbReference type="InterPro" id="IPR038499">
    <property type="entry name" value="BRO1_sf"/>
</dbReference>
<name>A0A8X6IZ61_9ARAC</name>
<dbReference type="PANTHER" id="PTHR23031">
    <property type="entry name" value="RHOPHILIN"/>
    <property type="match status" value="1"/>
</dbReference>
<protein>
    <submittedName>
        <fullName evidence="2">Rhophilin-2</fullName>
    </submittedName>
</protein>
<gene>
    <name evidence="2" type="primary">Rhpn2</name>
    <name evidence="2" type="ORF">TNIN_336341</name>
</gene>
<dbReference type="GO" id="GO:0051497">
    <property type="term" value="P:negative regulation of stress fiber assembly"/>
    <property type="evidence" value="ECO:0007669"/>
    <property type="project" value="TreeGrafter"/>
</dbReference>
<dbReference type="PANTHER" id="PTHR23031:SF15">
    <property type="entry name" value="LD12055P"/>
    <property type="match status" value="1"/>
</dbReference>
<evidence type="ECO:0000313" key="2">
    <source>
        <dbReference type="EMBL" id="GFS65881.1"/>
    </source>
</evidence>
<proteinExistence type="predicted"/>
<dbReference type="OrthoDB" id="64867at2759"/>
<evidence type="ECO:0000313" key="3">
    <source>
        <dbReference type="Proteomes" id="UP000886998"/>
    </source>
</evidence>
<organism evidence="2 3">
    <name type="scientific">Trichonephila inaurata madagascariensis</name>
    <dbReference type="NCBI Taxonomy" id="2747483"/>
    <lineage>
        <taxon>Eukaryota</taxon>
        <taxon>Metazoa</taxon>
        <taxon>Ecdysozoa</taxon>
        <taxon>Arthropoda</taxon>
        <taxon>Chelicerata</taxon>
        <taxon>Arachnida</taxon>
        <taxon>Araneae</taxon>
        <taxon>Araneomorphae</taxon>
        <taxon>Entelegynae</taxon>
        <taxon>Araneoidea</taxon>
        <taxon>Nephilidae</taxon>
        <taxon>Trichonephila</taxon>
        <taxon>Trichonephila inaurata</taxon>
    </lineage>
</organism>
<sequence>MKRFEGAKLLFFTPVKDKAFAYDKQGTDPLAATCRGKLQVQRAKLNQEINYQTMMRNGFHLGANFSEDDPQIRQPIPATEPKKDRLKLFFVNLNYWIYCNDFNTKHAFLSLKLGLTVSGLPSMQKHCIRKSVLFNIAALYTQIGAKQDRTKNDGLDAAVDSFLRGAGVFHFLKQNFSNPPSTDLSAEVLDMLTHLML</sequence>
<feature type="non-terminal residue" evidence="2">
    <location>
        <position position="1"/>
    </location>
</feature>
<keyword evidence="3" id="KW-1185">Reference proteome</keyword>
<comment type="caution">
    <text evidence="2">The sequence shown here is derived from an EMBL/GenBank/DDBJ whole genome shotgun (WGS) entry which is preliminary data.</text>
</comment>
<dbReference type="InterPro" id="IPR004328">
    <property type="entry name" value="BRO1_dom"/>
</dbReference>
<dbReference type="Proteomes" id="UP000886998">
    <property type="component" value="Unassembled WGS sequence"/>
</dbReference>
<evidence type="ECO:0000259" key="1">
    <source>
        <dbReference type="PROSITE" id="PS51180"/>
    </source>
</evidence>
<accession>A0A8X6IZ61</accession>
<reference evidence="2" key="1">
    <citation type="submission" date="2020-08" db="EMBL/GenBank/DDBJ databases">
        <title>Multicomponent nature underlies the extraordinary mechanical properties of spider dragline silk.</title>
        <authorList>
            <person name="Kono N."/>
            <person name="Nakamura H."/>
            <person name="Mori M."/>
            <person name="Yoshida Y."/>
            <person name="Ohtoshi R."/>
            <person name="Malay A.D."/>
            <person name="Moran D.A.P."/>
            <person name="Tomita M."/>
            <person name="Numata K."/>
            <person name="Arakawa K."/>
        </authorList>
    </citation>
    <scope>NUCLEOTIDE SEQUENCE</scope>
</reference>
<dbReference type="AlphaFoldDB" id="A0A8X6IZ61"/>
<feature type="domain" description="BRO1" evidence="1">
    <location>
        <begin position="131"/>
        <end position="197"/>
    </location>
</feature>
<dbReference type="PROSITE" id="PS51180">
    <property type="entry name" value="BRO1"/>
    <property type="match status" value="1"/>
</dbReference>
<dbReference type="Gene3D" id="1.25.40.280">
    <property type="entry name" value="alix/aip1 like domains"/>
    <property type="match status" value="1"/>
</dbReference>
<dbReference type="InterPro" id="IPR047138">
    <property type="entry name" value="RHPN1_2"/>
</dbReference>
<dbReference type="EMBL" id="BMAV01028205">
    <property type="protein sequence ID" value="GFS65881.1"/>
    <property type="molecule type" value="Genomic_DNA"/>
</dbReference>